<dbReference type="GO" id="GO:0016798">
    <property type="term" value="F:hydrolase activity, acting on glycosyl bonds"/>
    <property type="evidence" value="ECO:0007669"/>
    <property type="project" value="UniProtKB-KW"/>
</dbReference>
<keyword evidence="3" id="KW-0378">Hydrolase</keyword>
<dbReference type="SUPFAM" id="SSF48208">
    <property type="entry name" value="Six-hairpin glycosidases"/>
    <property type="match status" value="1"/>
</dbReference>
<dbReference type="SUPFAM" id="SSF49785">
    <property type="entry name" value="Galactose-binding domain-like"/>
    <property type="match status" value="1"/>
</dbReference>
<dbReference type="PANTHER" id="PTHR12143:SF43">
    <property type="entry name" value="PUTATIVE-RELATED"/>
    <property type="match status" value="1"/>
</dbReference>
<gene>
    <name evidence="3" type="ORF">POL68_29220</name>
</gene>
<dbReference type="InterPro" id="IPR008928">
    <property type="entry name" value="6-hairpin_glycosidase_sf"/>
</dbReference>
<dbReference type="EMBL" id="JAQNDM010000002">
    <property type="protein sequence ID" value="MDC0712580.1"/>
    <property type="molecule type" value="Genomic_DNA"/>
</dbReference>
<dbReference type="Pfam" id="PF07971">
    <property type="entry name" value="Glyco_hydro_92"/>
    <property type="match status" value="1"/>
</dbReference>
<dbReference type="InterPro" id="IPR008979">
    <property type="entry name" value="Galactose-bd-like_sf"/>
</dbReference>
<feature type="region of interest" description="Disordered" evidence="1">
    <location>
        <begin position="784"/>
        <end position="808"/>
    </location>
</feature>
<dbReference type="Proteomes" id="UP001221838">
    <property type="component" value="Unassembled WGS sequence"/>
</dbReference>
<comment type="caution">
    <text evidence="3">The sequence shown here is derived from an EMBL/GenBank/DDBJ whole genome shotgun (WGS) entry which is preliminary data.</text>
</comment>
<dbReference type="Gene3D" id="3.30.2080.10">
    <property type="entry name" value="GH92 mannosidase domain"/>
    <property type="match status" value="1"/>
</dbReference>
<dbReference type="InterPro" id="IPR012939">
    <property type="entry name" value="Glyco_hydro_92"/>
</dbReference>
<dbReference type="Gene3D" id="2.60.120.260">
    <property type="entry name" value="Galactose-binding domain-like"/>
    <property type="match status" value="1"/>
</dbReference>
<dbReference type="Pfam" id="PF17678">
    <property type="entry name" value="Glyco_hydro_92N"/>
    <property type="match status" value="1"/>
</dbReference>
<dbReference type="InterPro" id="IPR050883">
    <property type="entry name" value="PNGase"/>
</dbReference>
<dbReference type="InterPro" id="IPR000421">
    <property type="entry name" value="FA58C"/>
</dbReference>
<dbReference type="Gene3D" id="2.70.98.10">
    <property type="match status" value="1"/>
</dbReference>
<dbReference type="EC" id="3.2.1.-" evidence="3"/>
<keyword evidence="3" id="KW-0326">Glycosidase</keyword>
<dbReference type="Pfam" id="PF00754">
    <property type="entry name" value="F5_F8_type_C"/>
    <property type="match status" value="1"/>
</dbReference>
<dbReference type="InterPro" id="IPR041371">
    <property type="entry name" value="GH92_N"/>
</dbReference>
<protein>
    <submittedName>
        <fullName evidence="3">GH92 family glycosyl hydrolase</fullName>
        <ecNumber evidence="3">3.2.1.-</ecNumber>
    </submittedName>
</protein>
<proteinExistence type="predicted"/>
<name>A0ABT5DHH3_9BACT</name>
<dbReference type="PROSITE" id="PS50022">
    <property type="entry name" value="FA58C_3"/>
    <property type="match status" value="1"/>
</dbReference>
<reference evidence="3 4" key="1">
    <citation type="submission" date="2022-11" db="EMBL/GenBank/DDBJ databases">
        <title>Minimal conservation of predation-associated metabolite biosynthetic gene clusters underscores biosynthetic potential of Myxococcota including descriptions for ten novel species: Archangium lansinium sp. nov., Myxococcus landrumus sp. nov., Nannocystis bai.</title>
        <authorList>
            <person name="Ahearne A."/>
            <person name="Stevens C."/>
            <person name="Dowd S."/>
        </authorList>
    </citation>
    <scope>NUCLEOTIDE SEQUENCE [LARGE SCALE GENOMIC DNA]</scope>
    <source>
        <strain evidence="3 4">NCWAL01</strain>
    </source>
</reference>
<dbReference type="NCBIfam" id="TIGR01180">
    <property type="entry name" value="aman2_put"/>
    <property type="match status" value="1"/>
</dbReference>
<sequence length="917" mass="100800">MKARNTTRACALLRSLSGYGLICLGLWANEARALPSDYVNTLRGSNSEYEGYSRGATFPATAVPFGFNFWSPMTDASKNNWIYQYNQTAIQAFTISHMPSPWMGDRQTFQFMPQSGSVVVDRGSRAAAFSHANETAKAHAYSVKFNNGIQTEIAPTDHAASLRFTFPGTTSYLLFDSIGPEKGTVGASISFDNANGVISGYTDHSSWSSHAPRMYFYGKFSKAIAQSAKVSGQRELTSWVRFNTVAGEKVGLSMATSFISVAQAQSNLAQEIGAKSFDTVKLEAQNAWNTLLGKIEVEGASEDQKTILYSNLYRAFLYPNSAWENVNGTPSYASPYVSGNPVKTGKVYVNNGFWDTYRTTWPLYALLIPTKTGEMIDGFVSGYRDGGWITRWSAPAYANSMVGTSSDALIADAYLKGVRNFDISAAYDSMMRNAMTYSSGSDRGRKGMSRSIFMGYMPQDVTGSEFDSGEDRQSASWSLESYINDFAISQMAQALGRTHEAQYLLNRSLNYVHLFSPSVGFFRARKADGTWFVPDANFKPNTWGCGFTEGNAWHYSTLVPHDGQGLANLYSGKSALANKLDALFDGSRDYDLSCIGLIHEIREAYDVNMGQYAHSNQPGHHTLYMYSYAGTPWRIQQRVRAIIGLYKSGIANGDGYLGDEDNGEMSAWYLFSTMGFYPVSVGRPEYAIGAPFFTKMTVHLENGRDIVINAPNVSDTNKYIQSVTVNGQLYSRNFLPHSLFANGATLDFNMGPSPTTWGSGDINAPTSLTAGTAIAQPMADVAKGGTASASMDNPGSGEGAGSAFDDDSRTKWFAPQSNPWLRYQISGGKTVKMYTLTSANDFPDRDPKSWVLQASNDGTTWVTLDTQTGQTFAWRYQTRMFPLNNNTAYTQYRLQINEVNGSIHTQLAEFELLGKAL</sequence>
<evidence type="ECO:0000256" key="1">
    <source>
        <dbReference type="SAM" id="MobiDB-lite"/>
    </source>
</evidence>
<evidence type="ECO:0000313" key="4">
    <source>
        <dbReference type="Proteomes" id="UP001221838"/>
    </source>
</evidence>
<dbReference type="InterPro" id="IPR005887">
    <property type="entry name" value="GH92_a_mannosidase_put"/>
</dbReference>
<keyword evidence="4" id="KW-1185">Reference proteome</keyword>
<dbReference type="PANTHER" id="PTHR12143">
    <property type="entry name" value="PEPTIDE N-GLYCANASE PNGASE -RELATED"/>
    <property type="match status" value="1"/>
</dbReference>
<evidence type="ECO:0000313" key="3">
    <source>
        <dbReference type="EMBL" id="MDC0712580.1"/>
    </source>
</evidence>
<organism evidence="3 4">
    <name type="scientific">Stigmatella ashevillensis</name>
    <dbReference type="NCBI Taxonomy" id="2995309"/>
    <lineage>
        <taxon>Bacteria</taxon>
        <taxon>Pseudomonadati</taxon>
        <taxon>Myxococcota</taxon>
        <taxon>Myxococcia</taxon>
        <taxon>Myxococcales</taxon>
        <taxon>Cystobacterineae</taxon>
        <taxon>Archangiaceae</taxon>
        <taxon>Stigmatella</taxon>
    </lineage>
</organism>
<dbReference type="Gene3D" id="1.20.1610.10">
    <property type="entry name" value="alpha-1,2-mannosidases domains"/>
    <property type="match status" value="1"/>
</dbReference>
<dbReference type="InterPro" id="IPR014718">
    <property type="entry name" value="GH-type_carb-bd"/>
</dbReference>
<dbReference type="Gene3D" id="1.20.1050.60">
    <property type="entry name" value="alpha-1,2-mannosidase"/>
    <property type="match status" value="1"/>
</dbReference>
<dbReference type="RefSeq" id="WP_272142716.1">
    <property type="nucleotide sequence ID" value="NZ_JAQNDM010000002.1"/>
</dbReference>
<evidence type="ECO:0000259" key="2">
    <source>
        <dbReference type="PROSITE" id="PS50022"/>
    </source>
</evidence>
<accession>A0ABT5DHH3</accession>
<feature type="domain" description="F5/8 type C" evidence="2">
    <location>
        <begin position="767"/>
        <end position="915"/>
    </location>
</feature>